<proteinExistence type="predicted"/>
<name>A0A3M7M0X5_9PLEO</name>
<keyword evidence="2" id="KW-1133">Transmembrane helix</keyword>
<feature type="region of interest" description="Disordered" evidence="1">
    <location>
        <begin position="120"/>
        <end position="191"/>
    </location>
</feature>
<protein>
    <submittedName>
        <fullName evidence="3">Uncharacterized protein</fullName>
    </submittedName>
</protein>
<feature type="compositionally biased region" description="Low complexity" evidence="1">
    <location>
        <begin position="152"/>
        <end position="163"/>
    </location>
</feature>
<evidence type="ECO:0000313" key="4">
    <source>
        <dbReference type="Proteomes" id="UP000265663"/>
    </source>
</evidence>
<evidence type="ECO:0000256" key="1">
    <source>
        <dbReference type="SAM" id="MobiDB-lite"/>
    </source>
</evidence>
<reference evidence="3 4" key="1">
    <citation type="journal article" date="2014" name="PLoS ONE">
        <title>De novo Genome Assembly of the Fungal Plant Pathogen Pyrenophora semeniperda.</title>
        <authorList>
            <person name="Soliai M.M."/>
            <person name="Meyer S.E."/>
            <person name="Udall J.A."/>
            <person name="Elzinga D.E."/>
            <person name="Hermansen R.A."/>
            <person name="Bodily P.M."/>
            <person name="Hart A.A."/>
            <person name="Coleman C.E."/>
        </authorList>
    </citation>
    <scope>NUCLEOTIDE SEQUENCE [LARGE SCALE GENOMIC DNA]</scope>
    <source>
        <strain evidence="3 4">CCB06</strain>
        <tissue evidence="3">Mycelium</tissue>
    </source>
</reference>
<accession>A0A3M7M0X5</accession>
<gene>
    <name evidence="3" type="ORF">GMOD_00004357</name>
</gene>
<sequence>MSSQLNTPSASPTSASAPLNFWLFPSGYPPLPTFTPPKTPSHIPCQRTRYETCQGGGWYDWSEGQRAGIIIAAVVVAIIVVLSCNCFSKSKYARKRAKNEPVTLEDMQNEQRGLERAVAEQQDIETSQAPPQTTMAREVPPTYQEAVKNGEPVSTPTSAPVPTQRATQTDGNPPDGWPPTYLQAASNSAIV</sequence>
<dbReference type="Proteomes" id="UP000265663">
    <property type="component" value="Unassembled WGS sequence"/>
</dbReference>
<organism evidence="3 4">
    <name type="scientific">Pyrenophora seminiperda CCB06</name>
    <dbReference type="NCBI Taxonomy" id="1302712"/>
    <lineage>
        <taxon>Eukaryota</taxon>
        <taxon>Fungi</taxon>
        <taxon>Dikarya</taxon>
        <taxon>Ascomycota</taxon>
        <taxon>Pezizomycotina</taxon>
        <taxon>Dothideomycetes</taxon>
        <taxon>Pleosporomycetidae</taxon>
        <taxon>Pleosporales</taxon>
        <taxon>Pleosporineae</taxon>
        <taxon>Pleosporaceae</taxon>
        <taxon>Pyrenophora</taxon>
    </lineage>
</organism>
<keyword evidence="2" id="KW-0812">Transmembrane</keyword>
<feature type="transmembrane region" description="Helical" evidence="2">
    <location>
        <begin position="67"/>
        <end position="88"/>
    </location>
</feature>
<keyword evidence="4" id="KW-1185">Reference proteome</keyword>
<keyword evidence="2" id="KW-0472">Membrane</keyword>
<dbReference type="EMBL" id="KE747814">
    <property type="protein sequence ID" value="RMZ68155.1"/>
    <property type="molecule type" value="Genomic_DNA"/>
</dbReference>
<evidence type="ECO:0000256" key="2">
    <source>
        <dbReference type="SAM" id="Phobius"/>
    </source>
</evidence>
<feature type="compositionally biased region" description="Polar residues" evidence="1">
    <location>
        <begin position="124"/>
        <end position="135"/>
    </location>
</feature>
<evidence type="ECO:0000313" key="3">
    <source>
        <dbReference type="EMBL" id="RMZ68155.1"/>
    </source>
</evidence>
<dbReference type="AlphaFoldDB" id="A0A3M7M0X5"/>